<dbReference type="PROSITE" id="PS50206">
    <property type="entry name" value="RHODANESE_3"/>
    <property type="match status" value="1"/>
</dbReference>
<dbReference type="EMBL" id="KB308771">
    <property type="protein sequence ID" value="ELT96646.1"/>
    <property type="molecule type" value="Genomic_DNA"/>
</dbReference>
<evidence type="ECO:0000256" key="1">
    <source>
        <dbReference type="ARBA" id="ARBA00011065"/>
    </source>
</evidence>
<evidence type="ECO:0000256" key="7">
    <source>
        <dbReference type="SAM" id="MobiDB-lite"/>
    </source>
</evidence>
<dbReference type="PRINTS" id="PR00716">
    <property type="entry name" value="MPIPHPHTASE"/>
</dbReference>
<reference evidence="11" key="1">
    <citation type="submission" date="2012-12" db="EMBL/GenBank/DDBJ databases">
        <authorList>
            <person name="Hellsten U."/>
            <person name="Grimwood J."/>
            <person name="Chapman J.A."/>
            <person name="Shapiro H."/>
            <person name="Aerts A."/>
            <person name="Otillar R.P."/>
            <person name="Terry A.Y."/>
            <person name="Boore J.L."/>
            <person name="Simakov O."/>
            <person name="Marletaz F."/>
            <person name="Cho S.-J."/>
            <person name="Edsinger-Gonzales E."/>
            <person name="Havlak P."/>
            <person name="Kuo D.-H."/>
            <person name="Larsson T."/>
            <person name="Lv J."/>
            <person name="Arendt D."/>
            <person name="Savage R."/>
            <person name="Osoegawa K."/>
            <person name="de Jong P."/>
            <person name="Lindberg D.R."/>
            <person name="Seaver E.C."/>
            <person name="Weisblat D.A."/>
            <person name="Putnam N.H."/>
            <person name="Grigoriev I.V."/>
            <person name="Rokhsar D.S."/>
        </authorList>
    </citation>
    <scope>NUCLEOTIDE SEQUENCE</scope>
    <source>
        <strain evidence="11">I ESC-2004</strain>
    </source>
</reference>
<dbReference type="SMART" id="SM00450">
    <property type="entry name" value="RHOD"/>
    <property type="match status" value="1"/>
</dbReference>
<dbReference type="CDD" id="cd01530">
    <property type="entry name" value="Cdc25"/>
    <property type="match status" value="1"/>
</dbReference>
<reference evidence="10" key="3">
    <citation type="submission" date="2015-06" db="UniProtKB">
        <authorList>
            <consortium name="EnsemblMetazoa"/>
        </authorList>
    </citation>
    <scope>IDENTIFICATION</scope>
</reference>
<organism evidence="9">
    <name type="scientific">Capitella teleta</name>
    <name type="common">Polychaete worm</name>
    <dbReference type="NCBI Taxonomy" id="283909"/>
    <lineage>
        <taxon>Eukaryota</taxon>
        <taxon>Metazoa</taxon>
        <taxon>Spiralia</taxon>
        <taxon>Lophotrochozoa</taxon>
        <taxon>Annelida</taxon>
        <taxon>Polychaeta</taxon>
        <taxon>Sedentaria</taxon>
        <taxon>Scolecida</taxon>
        <taxon>Capitellidae</taxon>
        <taxon>Capitella</taxon>
    </lineage>
</organism>
<dbReference type="GO" id="GO:0032502">
    <property type="term" value="P:developmental process"/>
    <property type="evidence" value="ECO:0007669"/>
    <property type="project" value="UniProtKB-ARBA"/>
</dbReference>
<comment type="similarity">
    <text evidence="1 6">Belongs to the MPI phosphatase family.</text>
</comment>
<proteinExistence type="inferred from homology"/>
<accession>R7TYZ8</accession>
<keyword evidence="11" id="KW-1185">Reference proteome</keyword>
<dbReference type="Proteomes" id="UP000014760">
    <property type="component" value="Unassembled WGS sequence"/>
</dbReference>
<comment type="function">
    <text evidence="6">Tyrosine protein phosphatase which functions as a dosage-dependent inducer of mitotic progression.</text>
</comment>
<evidence type="ECO:0000313" key="11">
    <source>
        <dbReference type="Proteomes" id="UP000014760"/>
    </source>
</evidence>
<dbReference type="OrthoDB" id="9999371at2759"/>
<keyword evidence="6" id="KW-0498">Mitosis</keyword>
<dbReference type="OMA" id="SFCHTEI"/>
<dbReference type="GO" id="GO:0110032">
    <property type="term" value="P:positive regulation of G2/MI transition of meiotic cell cycle"/>
    <property type="evidence" value="ECO:0007669"/>
    <property type="project" value="TreeGrafter"/>
</dbReference>
<dbReference type="SUPFAM" id="SSF52821">
    <property type="entry name" value="Rhodanese/Cell cycle control phosphatase"/>
    <property type="match status" value="1"/>
</dbReference>
<dbReference type="HOGENOM" id="CLU_014464_4_0_1"/>
<evidence type="ECO:0000256" key="6">
    <source>
        <dbReference type="RuleBase" id="RU368028"/>
    </source>
</evidence>
<dbReference type="PANTHER" id="PTHR10828:SF76">
    <property type="entry name" value="M-PHASE INDUCER PHOSPHATASE"/>
    <property type="match status" value="1"/>
</dbReference>
<dbReference type="GO" id="GO:0010971">
    <property type="term" value="P:positive regulation of G2/M transition of mitotic cell cycle"/>
    <property type="evidence" value="ECO:0007669"/>
    <property type="project" value="TreeGrafter"/>
</dbReference>
<dbReference type="GO" id="GO:0004725">
    <property type="term" value="F:protein tyrosine phosphatase activity"/>
    <property type="evidence" value="ECO:0007669"/>
    <property type="project" value="UniProtKB-UniRule"/>
</dbReference>
<evidence type="ECO:0000256" key="3">
    <source>
        <dbReference type="ARBA" id="ARBA00022801"/>
    </source>
</evidence>
<dbReference type="Gene3D" id="3.40.250.10">
    <property type="entry name" value="Rhodanese-like domain"/>
    <property type="match status" value="1"/>
</dbReference>
<dbReference type="PANTHER" id="PTHR10828">
    <property type="entry name" value="M-PHASE INDUCER PHOSPHATASE DUAL SPECIFICITY PHOSPHATASE CDC25"/>
    <property type="match status" value="1"/>
</dbReference>
<feature type="domain" description="Rhodanese" evidence="8">
    <location>
        <begin position="358"/>
        <end position="469"/>
    </location>
</feature>
<dbReference type="GO" id="GO:0005737">
    <property type="term" value="C:cytoplasm"/>
    <property type="evidence" value="ECO:0007669"/>
    <property type="project" value="TreeGrafter"/>
</dbReference>
<evidence type="ECO:0000256" key="2">
    <source>
        <dbReference type="ARBA" id="ARBA00022618"/>
    </source>
</evidence>
<dbReference type="Pfam" id="PF00581">
    <property type="entry name" value="Rhodanese"/>
    <property type="match status" value="1"/>
</dbReference>
<feature type="region of interest" description="Disordered" evidence="7">
    <location>
        <begin position="101"/>
        <end position="133"/>
    </location>
</feature>
<evidence type="ECO:0000256" key="5">
    <source>
        <dbReference type="ARBA" id="ARBA00023306"/>
    </source>
</evidence>
<evidence type="ECO:0000256" key="4">
    <source>
        <dbReference type="ARBA" id="ARBA00022912"/>
    </source>
</evidence>
<dbReference type="InterPro" id="IPR036873">
    <property type="entry name" value="Rhodanese-like_dom_sf"/>
</dbReference>
<dbReference type="InterPro" id="IPR001763">
    <property type="entry name" value="Rhodanese-like_dom"/>
</dbReference>
<dbReference type="GO" id="GO:0005634">
    <property type="term" value="C:nucleus"/>
    <property type="evidence" value="ECO:0007669"/>
    <property type="project" value="TreeGrafter"/>
</dbReference>
<evidence type="ECO:0000313" key="10">
    <source>
        <dbReference type="EnsemblMetazoa" id="CapteP167620"/>
    </source>
</evidence>
<dbReference type="FunCoup" id="R7TYZ8">
    <property type="interactions" value="411"/>
</dbReference>
<feature type="compositionally biased region" description="Polar residues" evidence="7">
    <location>
        <begin position="119"/>
        <end position="133"/>
    </location>
</feature>
<sequence>MDIFADMEKNTPLRNFGSDLRGDWESVKSALFLSPTLQEVSSLPRKSRLSTPMHLPLDDAALCCSSPSSVSPDDDLKCYSAFLDDDSSQDSGLGLDKDQVEFRLPSGPAPRRPHRALSDATNSPGFSSPLSAPIQRYSNRPISAPASQLIFSPCGEEDSPVKLRRSSLTHSDTASDGDDGFLDLLDDETDEAVPSSFDKMLNAPLLERQNKVKRPLFSRILEDQENSPTLAAGSRRGLFRSPSAPRLTSHKSLPIRRSSFKRCDRDCDVTPVQTKRRKSVAEESPSVKKAPTPVLQRCHSASETQIKCALSRGDSQPDLIADFSKPYCLPLCRGKHADMKSISPQTVSELLDGVYSDRIENFVIVDCRYPYEFNGGHIEGALNVYTREGIYDEFLKSSTHRCNASSDKRTVLIFHCEFSSERGPKMSRFLRENDREANHECYPSLHYPELYLLEGGYKAFFEQHQVHCVPQTYKPMLHVDHCLDLKHFRAKSKSWAGERGTRHVPRSTFKL</sequence>
<gene>
    <name evidence="9" type="ORF">CAPTEDRAFT_167620</name>
</gene>
<dbReference type="GO" id="GO:0000086">
    <property type="term" value="P:G2/M transition of mitotic cell cycle"/>
    <property type="evidence" value="ECO:0007669"/>
    <property type="project" value="TreeGrafter"/>
</dbReference>
<reference evidence="9 11" key="2">
    <citation type="journal article" date="2013" name="Nature">
        <title>Insights into bilaterian evolution from three spiralian genomes.</title>
        <authorList>
            <person name="Simakov O."/>
            <person name="Marletaz F."/>
            <person name="Cho S.J."/>
            <person name="Edsinger-Gonzales E."/>
            <person name="Havlak P."/>
            <person name="Hellsten U."/>
            <person name="Kuo D.H."/>
            <person name="Larsson T."/>
            <person name="Lv J."/>
            <person name="Arendt D."/>
            <person name="Savage R."/>
            <person name="Osoegawa K."/>
            <person name="de Jong P."/>
            <person name="Grimwood J."/>
            <person name="Chapman J.A."/>
            <person name="Shapiro H."/>
            <person name="Aerts A."/>
            <person name="Otillar R.P."/>
            <person name="Terry A.Y."/>
            <person name="Boore J.L."/>
            <person name="Grigoriev I.V."/>
            <person name="Lindberg D.R."/>
            <person name="Seaver E.C."/>
            <person name="Weisblat D.A."/>
            <person name="Putnam N.H."/>
            <person name="Rokhsar D.S."/>
        </authorList>
    </citation>
    <scope>NUCLEOTIDE SEQUENCE</scope>
    <source>
        <strain evidence="9 11">I ESC-2004</strain>
    </source>
</reference>
<feature type="region of interest" description="Disordered" evidence="7">
    <location>
        <begin position="229"/>
        <end position="249"/>
    </location>
</feature>
<keyword evidence="3 6" id="KW-0378">Hydrolase</keyword>
<keyword evidence="5 6" id="KW-0131">Cell cycle</keyword>
<dbReference type="FunFam" id="3.40.250.10:FF:000036">
    <property type="entry name" value="M-phase inducer phosphatase"/>
    <property type="match status" value="1"/>
</dbReference>
<dbReference type="EnsemblMetazoa" id="CapteT167620">
    <property type="protein sequence ID" value="CapteP167620"/>
    <property type="gene ID" value="CapteG167620"/>
</dbReference>
<dbReference type="GO" id="GO:0009794">
    <property type="term" value="P:regulation of mitotic cell cycle, embryonic"/>
    <property type="evidence" value="ECO:0007669"/>
    <property type="project" value="UniProtKB-ARBA"/>
</dbReference>
<name>R7TYZ8_CAPTE</name>
<dbReference type="EMBL" id="AMQN01011231">
    <property type="status" value="NOT_ANNOTATED_CDS"/>
    <property type="molecule type" value="Genomic_DNA"/>
</dbReference>
<dbReference type="STRING" id="283909.R7TYZ8"/>
<dbReference type="GO" id="GO:0051301">
    <property type="term" value="P:cell division"/>
    <property type="evidence" value="ECO:0007669"/>
    <property type="project" value="UniProtKB-UniRule"/>
</dbReference>
<dbReference type="EC" id="3.1.3.48" evidence="6"/>
<evidence type="ECO:0000259" key="8">
    <source>
        <dbReference type="PROSITE" id="PS50206"/>
    </source>
</evidence>
<feature type="region of interest" description="Disordered" evidence="7">
    <location>
        <begin position="273"/>
        <end position="292"/>
    </location>
</feature>
<feature type="region of interest" description="Disordered" evidence="7">
    <location>
        <begin position="162"/>
        <end position="183"/>
    </location>
</feature>
<comment type="catalytic activity">
    <reaction evidence="6">
        <text>O-phospho-L-tyrosyl-[protein] + H2O = L-tyrosyl-[protein] + phosphate</text>
        <dbReference type="Rhea" id="RHEA:10684"/>
        <dbReference type="Rhea" id="RHEA-COMP:10136"/>
        <dbReference type="Rhea" id="RHEA-COMP:20101"/>
        <dbReference type="ChEBI" id="CHEBI:15377"/>
        <dbReference type="ChEBI" id="CHEBI:43474"/>
        <dbReference type="ChEBI" id="CHEBI:46858"/>
        <dbReference type="ChEBI" id="CHEBI:61978"/>
        <dbReference type="EC" id="3.1.3.48"/>
    </reaction>
</comment>
<protein>
    <recommendedName>
        <fullName evidence="6">M-phase inducer phosphatase</fullName>
        <ecNumber evidence="6">3.1.3.48</ecNumber>
    </recommendedName>
</protein>
<keyword evidence="2 6" id="KW-0132">Cell division</keyword>
<dbReference type="AlphaFoldDB" id="R7TYZ8"/>
<evidence type="ECO:0000313" key="9">
    <source>
        <dbReference type="EMBL" id="ELT96646.1"/>
    </source>
</evidence>
<dbReference type="Pfam" id="PF06617">
    <property type="entry name" value="M-inducer_phosp"/>
    <property type="match status" value="1"/>
</dbReference>
<keyword evidence="4 6" id="KW-0904">Protein phosphatase</keyword>
<dbReference type="InterPro" id="IPR000751">
    <property type="entry name" value="MPI_Phosphatase"/>
</dbReference>